<gene>
    <name evidence="6" type="ORF">HPB48_026380</name>
</gene>
<dbReference type="Proteomes" id="UP000821853">
    <property type="component" value="Unassembled WGS sequence"/>
</dbReference>
<dbReference type="InterPro" id="IPR001841">
    <property type="entry name" value="Znf_RING"/>
</dbReference>
<dbReference type="AlphaFoldDB" id="A0A9J6HC85"/>
<dbReference type="PROSITE" id="PS00518">
    <property type="entry name" value="ZF_RING_1"/>
    <property type="match status" value="1"/>
</dbReference>
<evidence type="ECO:0000256" key="4">
    <source>
        <dbReference type="PROSITE-ProRule" id="PRU00175"/>
    </source>
</evidence>
<sequence>MAAAGVKYTVFGFDSRIDWKPTVFVDGIPQNIVCSACGLVSAVTALLPCHHLLCSRCYDAGCDGERNRCPLDKDVCQSEDVVWSTFTKEKLLGRKVGGVRSPPVE</sequence>
<dbReference type="InterPro" id="IPR017907">
    <property type="entry name" value="Znf_RING_CS"/>
</dbReference>
<organism evidence="6 7">
    <name type="scientific">Haemaphysalis longicornis</name>
    <name type="common">Bush tick</name>
    <dbReference type="NCBI Taxonomy" id="44386"/>
    <lineage>
        <taxon>Eukaryota</taxon>
        <taxon>Metazoa</taxon>
        <taxon>Ecdysozoa</taxon>
        <taxon>Arthropoda</taxon>
        <taxon>Chelicerata</taxon>
        <taxon>Arachnida</taxon>
        <taxon>Acari</taxon>
        <taxon>Parasitiformes</taxon>
        <taxon>Ixodida</taxon>
        <taxon>Ixodoidea</taxon>
        <taxon>Ixodidae</taxon>
        <taxon>Haemaphysalinae</taxon>
        <taxon>Haemaphysalis</taxon>
    </lineage>
</organism>
<dbReference type="InterPro" id="IPR013083">
    <property type="entry name" value="Znf_RING/FYVE/PHD"/>
</dbReference>
<evidence type="ECO:0000259" key="5">
    <source>
        <dbReference type="PROSITE" id="PS50089"/>
    </source>
</evidence>
<dbReference type="Gene3D" id="3.30.40.10">
    <property type="entry name" value="Zinc/RING finger domain, C3HC4 (zinc finger)"/>
    <property type="match status" value="1"/>
</dbReference>
<proteinExistence type="predicted"/>
<evidence type="ECO:0000256" key="3">
    <source>
        <dbReference type="ARBA" id="ARBA00022833"/>
    </source>
</evidence>
<dbReference type="SUPFAM" id="SSF57850">
    <property type="entry name" value="RING/U-box"/>
    <property type="match status" value="1"/>
</dbReference>
<keyword evidence="3" id="KW-0862">Zinc</keyword>
<evidence type="ECO:0000313" key="7">
    <source>
        <dbReference type="Proteomes" id="UP000821853"/>
    </source>
</evidence>
<dbReference type="GO" id="GO:0008270">
    <property type="term" value="F:zinc ion binding"/>
    <property type="evidence" value="ECO:0007669"/>
    <property type="project" value="UniProtKB-KW"/>
</dbReference>
<dbReference type="OrthoDB" id="10040278at2759"/>
<name>A0A9J6HC85_HAELO</name>
<dbReference type="PROSITE" id="PS50089">
    <property type="entry name" value="ZF_RING_2"/>
    <property type="match status" value="1"/>
</dbReference>
<comment type="caution">
    <text evidence="6">The sequence shown here is derived from an EMBL/GenBank/DDBJ whole genome shotgun (WGS) entry which is preliminary data.</text>
</comment>
<dbReference type="EMBL" id="JABSTR010002235">
    <property type="protein sequence ID" value="KAH9384373.1"/>
    <property type="molecule type" value="Genomic_DNA"/>
</dbReference>
<evidence type="ECO:0000313" key="6">
    <source>
        <dbReference type="EMBL" id="KAH9384373.1"/>
    </source>
</evidence>
<keyword evidence="2 4" id="KW-0863">Zinc-finger</keyword>
<protein>
    <recommendedName>
        <fullName evidence="5">RING-type domain-containing protein</fullName>
    </recommendedName>
</protein>
<reference evidence="6 7" key="1">
    <citation type="journal article" date="2020" name="Cell">
        <title>Large-Scale Comparative Analyses of Tick Genomes Elucidate Their Genetic Diversity and Vector Capacities.</title>
        <authorList>
            <consortium name="Tick Genome and Microbiome Consortium (TIGMIC)"/>
            <person name="Jia N."/>
            <person name="Wang J."/>
            <person name="Shi W."/>
            <person name="Du L."/>
            <person name="Sun Y."/>
            <person name="Zhan W."/>
            <person name="Jiang J.F."/>
            <person name="Wang Q."/>
            <person name="Zhang B."/>
            <person name="Ji P."/>
            <person name="Bell-Sakyi L."/>
            <person name="Cui X.M."/>
            <person name="Yuan T.T."/>
            <person name="Jiang B.G."/>
            <person name="Yang W.F."/>
            <person name="Lam T.T."/>
            <person name="Chang Q.C."/>
            <person name="Ding S.J."/>
            <person name="Wang X.J."/>
            <person name="Zhu J.G."/>
            <person name="Ruan X.D."/>
            <person name="Zhao L."/>
            <person name="Wei J.T."/>
            <person name="Ye R.Z."/>
            <person name="Que T.C."/>
            <person name="Du C.H."/>
            <person name="Zhou Y.H."/>
            <person name="Cheng J.X."/>
            <person name="Dai P.F."/>
            <person name="Guo W.B."/>
            <person name="Han X.H."/>
            <person name="Huang E.J."/>
            <person name="Li L.F."/>
            <person name="Wei W."/>
            <person name="Gao Y.C."/>
            <person name="Liu J.Z."/>
            <person name="Shao H.Z."/>
            <person name="Wang X."/>
            <person name="Wang C.C."/>
            <person name="Yang T.C."/>
            <person name="Huo Q.B."/>
            <person name="Li W."/>
            <person name="Chen H.Y."/>
            <person name="Chen S.E."/>
            <person name="Zhou L.G."/>
            <person name="Ni X.B."/>
            <person name="Tian J.H."/>
            <person name="Sheng Y."/>
            <person name="Liu T."/>
            <person name="Pan Y.S."/>
            <person name="Xia L.Y."/>
            <person name="Li J."/>
            <person name="Zhao F."/>
            <person name="Cao W.C."/>
        </authorList>
    </citation>
    <scope>NUCLEOTIDE SEQUENCE [LARGE SCALE GENOMIC DNA]</scope>
    <source>
        <strain evidence="6">HaeL-2018</strain>
    </source>
</reference>
<keyword evidence="1" id="KW-0479">Metal-binding</keyword>
<dbReference type="VEuPathDB" id="VectorBase:HLOH_063484"/>
<evidence type="ECO:0000256" key="1">
    <source>
        <dbReference type="ARBA" id="ARBA00022723"/>
    </source>
</evidence>
<accession>A0A9J6HC85</accession>
<evidence type="ECO:0000256" key="2">
    <source>
        <dbReference type="ARBA" id="ARBA00022771"/>
    </source>
</evidence>
<feature type="domain" description="RING-type" evidence="5">
    <location>
        <begin position="34"/>
        <end position="73"/>
    </location>
</feature>
<keyword evidence="7" id="KW-1185">Reference proteome</keyword>